<dbReference type="PANTHER" id="PTHR12170:SF2">
    <property type="entry name" value="E3 UBIQUITIN-PROTEIN TRANSFERASE MAEA"/>
    <property type="match status" value="1"/>
</dbReference>
<dbReference type="InterPro" id="IPR027370">
    <property type="entry name" value="Znf-RING_euk"/>
</dbReference>
<dbReference type="PROSITE" id="PS50897">
    <property type="entry name" value="CTLH"/>
    <property type="match status" value="1"/>
</dbReference>
<dbReference type="OrthoDB" id="1933455at2759"/>
<comment type="subcellular location">
    <subcellularLocation>
        <location evidence="2">Cytoplasm</location>
    </subcellularLocation>
    <subcellularLocation>
        <location evidence="1">Nucleus matrix</location>
    </subcellularLocation>
</comment>
<sequence length="543" mass="61441">MAFSGHPQVVEFFRLVDNNSSVSNNLSLAAAFARVARLPHSIFRSSSSGGSSSSLIGGNGGGVDINSINTETFNNTNLQLKFCPQRLATMGTMSDIRALEHQTIKVPYEILNKKFRMAQKNIDREASHVQSSISELEKLVNQSKDNNDDNIDDGDGNVDGNGDGNVDEPVTIGRINELLVGVVNKLSVLKRKSIESITDEISAANVCKRRLDHLKEYYLMSSKQQQQQQQQLNQQLRNNQQQSDQSPTTIINEIDDPAIVQWKRKRMDRMLVDHCLRAGYYETAIQLAECSDIDNLTNIDIFLVCKDIELSLAKHETSRCLSWCHENKSKLRKIKSTLEFSLRQQEFIELIRSEQRVEAVRYAQKYFSNLEDLGGITISNDLLRVMGLLAFQSNTNIEPYKSLFDLQRWQQLIQQFRQENFKLYQLTNASIFSITLQAGLSSLKTPQCYRKDGNRNNECPVCSEGLNKLASSLPCAHCSQSRLVCFISGEPMNENNQPLMLPNGYVYGEKSLRKMADDNDGKVTCPRTNESFNFKAIEKVYVM</sequence>
<dbReference type="RefSeq" id="XP_027201679.1">
    <property type="nucleotide sequence ID" value="XM_027345878.1"/>
</dbReference>
<dbReference type="AlphaFoldDB" id="A0A6P6YAQ2"/>
<evidence type="ECO:0000256" key="3">
    <source>
        <dbReference type="ARBA" id="ARBA00014384"/>
    </source>
</evidence>
<evidence type="ECO:0000256" key="5">
    <source>
        <dbReference type="ARBA" id="ARBA00022723"/>
    </source>
</evidence>
<organism evidence="10 11">
    <name type="scientific">Dermatophagoides pteronyssinus</name>
    <name type="common">European house dust mite</name>
    <dbReference type="NCBI Taxonomy" id="6956"/>
    <lineage>
        <taxon>Eukaryota</taxon>
        <taxon>Metazoa</taxon>
        <taxon>Ecdysozoa</taxon>
        <taxon>Arthropoda</taxon>
        <taxon>Chelicerata</taxon>
        <taxon>Arachnida</taxon>
        <taxon>Acari</taxon>
        <taxon>Acariformes</taxon>
        <taxon>Sarcoptiformes</taxon>
        <taxon>Astigmata</taxon>
        <taxon>Psoroptidia</taxon>
        <taxon>Analgoidea</taxon>
        <taxon>Pyroglyphidae</taxon>
        <taxon>Dermatophagoidinae</taxon>
        <taxon>Dermatophagoides</taxon>
    </lineage>
</organism>
<dbReference type="FunCoup" id="A0A6P6YAQ2">
    <property type="interactions" value="1167"/>
</dbReference>
<dbReference type="GO" id="GO:0008270">
    <property type="term" value="F:zinc ion binding"/>
    <property type="evidence" value="ECO:0007669"/>
    <property type="project" value="UniProtKB-KW"/>
</dbReference>
<evidence type="ECO:0000256" key="2">
    <source>
        <dbReference type="ARBA" id="ARBA00004496"/>
    </source>
</evidence>
<protein>
    <recommendedName>
        <fullName evidence="3">E3 ubiquitin-protein transferase MAEA</fullName>
    </recommendedName>
    <alternativeName>
        <fullName evidence="9">Macrophage erythroblast attacher</fullName>
    </alternativeName>
</protein>
<dbReference type="Pfam" id="PF13445">
    <property type="entry name" value="zf-RING_UBOX"/>
    <property type="match status" value="1"/>
</dbReference>
<dbReference type="GO" id="GO:0005737">
    <property type="term" value="C:cytoplasm"/>
    <property type="evidence" value="ECO:0007669"/>
    <property type="project" value="UniProtKB-SubCell"/>
</dbReference>
<dbReference type="InterPro" id="IPR044063">
    <property type="entry name" value="ZF_RING_GID"/>
</dbReference>
<dbReference type="KEGG" id="dpte:113795670"/>
<dbReference type="GO" id="GO:0016363">
    <property type="term" value="C:nuclear matrix"/>
    <property type="evidence" value="ECO:0007669"/>
    <property type="project" value="UniProtKB-SubCell"/>
</dbReference>
<keyword evidence="8" id="KW-0265">Erythrocyte maturation</keyword>
<dbReference type="InterPro" id="IPR024964">
    <property type="entry name" value="CTLH/CRA"/>
</dbReference>
<dbReference type="InterPro" id="IPR045098">
    <property type="entry name" value="Fyv10_fam"/>
</dbReference>
<keyword evidence="7" id="KW-0862">Zinc</keyword>
<dbReference type="PANTHER" id="PTHR12170">
    <property type="entry name" value="MACROPHAGE ERYTHROBLAST ATTACHER-RELATED"/>
    <property type="match status" value="1"/>
</dbReference>
<reference evidence="11" key="1">
    <citation type="submission" date="2025-08" db="UniProtKB">
        <authorList>
            <consortium name="RefSeq"/>
        </authorList>
    </citation>
    <scope>IDENTIFICATION</scope>
    <source>
        <strain evidence="11">Airmid</strain>
    </source>
</reference>
<dbReference type="GO" id="GO:0043161">
    <property type="term" value="P:proteasome-mediated ubiquitin-dependent protein catabolic process"/>
    <property type="evidence" value="ECO:0007669"/>
    <property type="project" value="InterPro"/>
</dbReference>
<dbReference type="Pfam" id="PF10607">
    <property type="entry name" value="CTLH"/>
    <property type="match status" value="1"/>
</dbReference>
<dbReference type="CDD" id="cd16659">
    <property type="entry name" value="RING-Ubox_Emp"/>
    <property type="match status" value="1"/>
</dbReference>
<gene>
    <name evidence="11" type="primary">LOC113795670</name>
</gene>
<evidence type="ECO:0000256" key="8">
    <source>
        <dbReference type="ARBA" id="ARBA00023057"/>
    </source>
</evidence>
<dbReference type="InParanoid" id="A0A6P6YAQ2"/>
<dbReference type="OMA" id="KHETSRC"/>
<dbReference type="SMART" id="SM00668">
    <property type="entry name" value="CTLH"/>
    <property type="match status" value="1"/>
</dbReference>
<keyword evidence="4" id="KW-0963">Cytoplasm</keyword>
<dbReference type="PROSITE" id="PS50896">
    <property type="entry name" value="LISH"/>
    <property type="match status" value="1"/>
</dbReference>
<dbReference type="GO" id="GO:0061630">
    <property type="term" value="F:ubiquitin protein ligase activity"/>
    <property type="evidence" value="ECO:0007669"/>
    <property type="project" value="InterPro"/>
</dbReference>
<name>A0A6P6YAQ2_DERPT</name>
<dbReference type="SMART" id="SM00757">
    <property type="entry name" value="CRA"/>
    <property type="match status" value="1"/>
</dbReference>
<evidence type="ECO:0000256" key="4">
    <source>
        <dbReference type="ARBA" id="ARBA00022490"/>
    </source>
</evidence>
<dbReference type="CTD" id="326135"/>
<dbReference type="GO" id="GO:0034657">
    <property type="term" value="C:GID complex"/>
    <property type="evidence" value="ECO:0007669"/>
    <property type="project" value="TreeGrafter"/>
</dbReference>
<evidence type="ECO:0000313" key="10">
    <source>
        <dbReference type="Proteomes" id="UP000515146"/>
    </source>
</evidence>
<proteinExistence type="predicted"/>
<accession>A0A6P6YAQ2</accession>
<evidence type="ECO:0000256" key="6">
    <source>
        <dbReference type="ARBA" id="ARBA00022771"/>
    </source>
</evidence>
<dbReference type="PROSITE" id="PS51867">
    <property type="entry name" value="ZF_RING_GID"/>
    <property type="match status" value="1"/>
</dbReference>
<dbReference type="InterPro" id="IPR013144">
    <property type="entry name" value="CRA_dom"/>
</dbReference>
<dbReference type="GO" id="GO:0043249">
    <property type="term" value="P:erythrocyte maturation"/>
    <property type="evidence" value="ECO:0007669"/>
    <property type="project" value="UniProtKB-KW"/>
</dbReference>
<dbReference type="InterPro" id="IPR006594">
    <property type="entry name" value="LisH"/>
</dbReference>
<keyword evidence="10" id="KW-1185">Reference proteome</keyword>
<evidence type="ECO:0000256" key="7">
    <source>
        <dbReference type="ARBA" id="ARBA00022833"/>
    </source>
</evidence>
<keyword evidence="5" id="KW-0479">Metal-binding</keyword>
<evidence type="ECO:0000256" key="9">
    <source>
        <dbReference type="ARBA" id="ARBA00029678"/>
    </source>
</evidence>
<dbReference type="InterPro" id="IPR006595">
    <property type="entry name" value="CTLH_C"/>
</dbReference>
<evidence type="ECO:0000256" key="1">
    <source>
        <dbReference type="ARBA" id="ARBA00004109"/>
    </source>
</evidence>
<evidence type="ECO:0000313" key="11">
    <source>
        <dbReference type="RefSeq" id="XP_027201679.1"/>
    </source>
</evidence>
<dbReference type="SUPFAM" id="SSF57850">
    <property type="entry name" value="RING/U-box"/>
    <property type="match status" value="1"/>
</dbReference>
<keyword evidence="6" id="KW-0863">Zinc-finger</keyword>
<dbReference type="Proteomes" id="UP000515146">
    <property type="component" value="Unplaced"/>
</dbReference>